<keyword evidence="5" id="KW-0493">Microtubule</keyword>
<feature type="compositionally biased region" description="Polar residues" evidence="8">
    <location>
        <begin position="744"/>
        <end position="753"/>
    </location>
</feature>
<protein>
    <recommendedName>
        <fullName evidence="9">TOG domain-containing protein</fullName>
    </recommendedName>
</protein>
<dbReference type="SUPFAM" id="SSF48371">
    <property type="entry name" value="ARM repeat"/>
    <property type="match status" value="1"/>
</dbReference>
<dbReference type="GO" id="GO:0090307">
    <property type="term" value="P:mitotic spindle assembly"/>
    <property type="evidence" value="ECO:0007669"/>
    <property type="project" value="TreeGrafter"/>
</dbReference>
<evidence type="ECO:0000256" key="5">
    <source>
        <dbReference type="ARBA" id="ARBA00022701"/>
    </source>
</evidence>
<evidence type="ECO:0000256" key="7">
    <source>
        <dbReference type="ARBA" id="ARBA00024889"/>
    </source>
</evidence>
<keyword evidence="6" id="KW-0131">Cell cycle</keyword>
<keyword evidence="11" id="KW-1185">Reference proteome</keyword>
<feature type="region of interest" description="Disordered" evidence="8">
    <location>
        <begin position="788"/>
        <end position="854"/>
    </location>
</feature>
<feature type="compositionally biased region" description="Low complexity" evidence="8">
    <location>
        <begin position="606"/>
        <end position="632"/>
    </location>
</feature>
<name>A0A9P4VPY8_9PEZI</name>
<feature type="region of interest" description="Disordered" evidence="8">
    <location>
        <begin position="1088"/>
        <end position="1108"/>
    </location>
</feature>
<feature type="compositionally biased region" description="Polar residues" evidence="8">
    <location>
        <begin position="568"/>
        <end position="605"/>
    </location>
</feature>
<evidence type="ECO:0000256" key="4">
    <source>
        <dbReference type="ARBA" id="ARBA00022618"/>
    </source>
</evidence>
<organism evidence="10 11">
    <name type="scientific">Patellaria atrata CBS 101060</name>
    <dbReference type="NCBI Taxonomy" id="1346257"/>
    <lineage>
        <taxon>Eukaryota</taxon>
        <taxon>Fungi</taxon>
        <taxon>Dikarya</taxon>
        <taxon>Ascomycota</taxon>
        <taxon>Pezizomycotina</taxon>
        <taxon>Dothideomycetes</taxon>
        <taxon>Dothideomycetes incertae sedis</taxon>
        <taxon>Patellariales</taxon>
        <taxon>Patellariaceae</taxon>
        <taxon>Patellaria</taxon>
    </lineage>
</organism>
<dbReference type="InterPro" id="IPR024395">
    <property type="entry name" value="CLASP_N_dom"/>
</dbReference>
<evidence type="ECO:0000256" key="8">
    <source>
        <dbReference type="SAM" id="MobiDB-lite"/>
    </source>
</evidence>
<dbReference type="Pfam" id="PF12348">
    <property type="entry name" value="CLASP_N"/>
    <property type="match status" value="2"/>
</dbReference>
<dbReference type="InterPro" id="IPR034085">
    <property type="entry name" value="TOG"/>
</dbReference>
<feature type="compositionally biased region" description="Polar residues" evidence="8">
    <location>
        <begin position="658"/>
        <end position="670"/>
    </location>
</feature>
<comment type="function">
    <text evidence="7">Microtubule binding protein that promotes the stabilization of dynamic microtubules. Required for mitotic spindle formation.</text>
</comment>
<comment type="subcellular location">
    <subcellularLocation>
        <location evidence="1">Cytoplasm</location>
        <location evidence="1">Cytoskeleton</location>
        <location evidence="1">Spindle</location>
    </subcellularLocation>
</comment>
<keyword evidence="4" id="KW-0132">Cell division</keyword>
<proteinExistence type="inferred from homology"/>
<dbReference type="AlphaFoldDB" id="A0A9P4VPY8"/>
<dbReference type="GO" id="GO:1990023">
    <property type="term" value="C:mitotic spindle midzone"/>
    <property type="evidence" value="ECO:0007669"/>
    <property type="project" value="TreeGrafter"/>
</dbReference>
<dbReference type="SMART" id="SM01349">
    <property type="entry name" value="TOG"/>
    <property type="match status" value="1"/>
</dbReference>
<dbReference type="GO" id="GO:0005815">
    <property type="term" value="C:microtubule organizing center"/>
    <property type="evidence" value="ECO:0007669"/>
    <property type="project" value="TreeGrafter"/>
</dbReference>
<evidence type="ECO:0000256" key="3">
    <source>
        <dbReference type="ARBA" id="ARBA00011375"/>
    </source>
</evidence>
<dbReference type="OrthoDB" id="46159at2759"/>
<dbReference type="EMBL" id="MU006100">
    <property type="protein sequence ID" value="KAF2837237.1"/>
    <property type="molecule type" value="Genomic_DNA"/>
</dbReference>
<dbReference type="GO" id="GO:0005881">
    <property type="term" value="C:cytoplasmic microtubule"/>
    <property type="evidence" value="ECO:0007669"/>
    <property type="project" value="TreeGrafter"/>
</dbReference>
<feature type="region of interest" description="Disordered" evidence="8">
    <location>
        <begin position="505"/>
        <end position="776"/>
    </location>
</feature>
<dbReference type="GO" id="GO:0060172">
    <property type="term" value="P:astral microtubule depolymerization"/>
    <property type="evidence" value="ECO:0007669"/>
    <property type="project" value="TreeGrafter"/>
</dbReference>
<evidence type="ECO:0000256" key="2">
    <source>
        <dbReference type="ARBA" id="ARBA00009549"/>
    </source>
</evidence>
<evidence type="ECO:0000256" key="6">
    <source>
        <dbReference type="ARBA" id="ARBA00022776"/>
    </source>
</evidence>
<dbReference type="PANTHER" id="PTHR21567:SF9">
    <property type="entry name" value="CLIP-ASSOCIATING PROTEIN"/>
    <property type="match status" value="1"/>
</dbReference>
<dbReference type="Gene3D" id="1.25.10.10">
    <property type="entry name" value="Leucine-rich Repeat Variant"/>
    <property type="match status" value="3"/>
</dbReference>
<keyword evidence="6" id="KW-0498">Mitosis</keyword>
<feature type="compositionally biased region" description="Basic and acidic residues" evidence="8">
    <location>
        <begin position="806"/>
        <end position="822"/>
    </location>
</feature>
<evidence type="ECO:0000313" key="10">
    <source>
        <dbReference type="EMBL" id="KAF2837237.1"/>
    </source>
</evidence>
<comment type="caution">
    <text evidence="10">The sequence shown here is derived from an EMBL/GenBank/DDBJ whole genome shotgun (WGS) entry which is preliminary data.</text>
</comment>
<evidence type="ECO:0000313" key="11">
    <source>
        <dbReference type="Proteomes" id="UP000799429"/>
    </source>
</evidence>
<reference evidence="10" key="1">
    <citation type="journal article" date="2020" name="Stud. Mycol.">
        <title>101 Dothideomycetes genomes: a test case for predicting lifestyles and emergence of pathogens.</title>
        <authorList>
            <person name="Haridas S."/>
            <person name="Albert R."/>
            <person name="Binder M."/>
            <person name="Bloem J."/>
            <person name="Labutti K."/>
            <person name="Salamov A."/>
            <person name="Andreopoulos B."/>
            <person name="Baker S."/>
            <person name="Barry K."/>
            <person name="Bills G."/>
            <person name="Bluhm B."/>
            <person name="Cannon C."/>
            <person name="Castanera R."/>
            <person name="Culley D."/>
            <person name="Daum C."/>
            <person name="Ezra D."/>
            <person name="Gonzalez J."/>
            <person name="Henrissat B."/>
            <person name="Kuo A."/>
            <person name="Liang C."/>
            <person name="Lipzen A."/>
            <person name="Lutzoni F."/>
            <person name="Magnuson J."/>
            <person name="Mondo S."/>
            <person name="Nolan M."/>
            <person name="Ohm R."/>
            <person name="Pangilinan J."/>
            <person name="Park H.-J."/>
            <person name="Ramirez L."/>
            <person name="Alfaro M."/>
            <person name="Sun H."/>
            <person name="Tritt A."/>
            <person name="Yoshinaga Y."/>
            <person name="Zwiers L.-H."/>
            <person name="Turgeon B."/>
            <person name="Goodwin S."/>
            <person name="Spatafora J."/>
            <person name="Crous P."/>
            <person name="Grigoriev I."/>
        </authorList>
    </citation>
    <scope>NUCLEOTIDE SEQUENCE</scope>
    <source>
        <strain evidence="10">CBS 101060</strain>
    </source>
</reference>
<dbReference type="GO" id="GO:0005876">
    <property type="term" value="C:spindle microtubule"/>
    <property type="evidence" value="ECO:0007669"/>
    <property type="project" value="TreeGrafter"/>
</dbReference>
<dbReference type="InterPro" id="IPR011989">
    <property type="entry name" value="ARM-like"/>
</dbReference>
<dbReference type="GO" id="GO:0051301">
    <property type="term" value="P:cell division"/>
    <property type="evidence" value="ECO:0007669"/>
    <property type="project" value="UniProtKB-KW"/>
</dbReference>
<gene>
    <name evidence="10" type="ORF">M501DRAFT_978278</name>
</gene>
<accession>A0A9P4VPY8</accession>
<dbReference type="GO" id="GO:0008017">
    <property type="term" value="F:microtubule binding"/>
    <property type="evidence" value="ECO:0007669"/>
    <property type="project" value="TreeGrafter"/>
</dbReference>
<dbReference type="InterPro" id="IPR016024">
    <property type="entry name" value="ARM-type_fold"/>
</dbReference>
<sequence length="1201" mass="131924">MEDQAANLLALLKKQSVAVDVKIKEFNSLKSSIKHLRVPEAAQATIFECIKIGITSQVSSSLVACGLSSLGHLIKRLQLQEQSSVIVAQGNKLLPMLLDRLGDARESHRVAAMQSLCELWTYLHDPVERAIRDDAMLGSNVRAKEMAMQWIVKMSKEEGLQFKSFVPYIVACLEDADGGVRDYAKHTVVELFRTAPEHAKTDLKKQMKMHNVRSSISNYILSQLGVPGAEVDMKASAMSASIVSSDLQPDAGFADSLRSEDSSSLQESAQMDPLYVHTERELNETFRNMQPCFEGKETEGNWMARDKNTTKIRRLIKGNAPSDFHSAFVAGVRTMLDGILKVANSLRTTMSTNGCHLIQDLARALGPAIDPMTEILLQSFIKMCAATKNIAAQNGNVTMDVIISNVSYNNRLMQHIWAACQDKNVQPRQFASGWLKTLIKKHASHRSQIEHSGGLDLIDKSIRKGLADANPKVREGMRGTYWAFSLMWPERAEAIMENLDAKSRGLLEKDPGNPNAPSSMASSFSNSVGATKKTITSKTSTRTALQEQIAAQRRAAAAAGRKLPDRPNSAQSAFSPVKQSSASVTNRAPSAMSASRPNVTSTSSTSAIGRSALGASSSSVAGPSSSLMSAPVRRPRRPELARPATADPYASRKPAKNVTPSMSPVNSPSKGTIKKSVIKDTTRKPTITQIPHSPTTSPRRAKSRADLTSHRKTPSDGQGIVRSPSISPSKAEDLTIVMPIRQQGGLQDTTNIPPRQRPAVEKNEPLDNAPTADDEGFTMVLPSVKLPKPVEDFTSPRGSPPKQLTPRRETPRRELGPQEHAENPNPFTVKLLSKNRSPMPKSPIRQEQQASDDEVKVYEDPFVANEEPPAPGERDEKTVLEELPINERSPIRRRSFTAESHTLQMEEDAVPQDEEAHRSPHKINNGNEVTQDRADTLRNRRLLTSGIERIRAKTLDAHGFRRLQDLVKSNQDIWGDNLQKFNDLLFALLDYLESPNDSLAPKASTMTPLKAQNLKTQTLATIRAMMTLYRKETSPHLPAILRAVLIAKKMFDSTSHMSSELEKTAEEAAKSGHPSDCLNAVLAHLESITTPSSPSPNPEPESSTDKISRSTTLALRTLALLLQSAHARKVNLSEEQVGRLGNVAVACLGDTDPDVRKADLEFCIELHERLGREEGFWKALGGAKEGHLNLITYYIAKRGRE</sequence>
<dbReference type="Proteomes" id="UP000799429">
    <property type="component" value="Unassembled WGS sequence"/>
</dbReference>
<feature type="compositionally biased region" description="Low complexity" evidence="8">
    <location>
        <begin position="512"/>
        <end position="561"/>
    </location>
</feature>
<feature type="domain" description="TOG" evidence="9">
    <location>
        <begin position="1"/>
        <end position="225"/>
    </location>
</feature>
<evidence type="ECO:0000256" key="1">
    <source>
        <dbReference type="ARBA" id="ARBA00004186"/>
    </source>
</evidence>
<feature type="compositionally biased region" description="Polar residues" evidence="8">
    <location>
        <begin position="684"/>
        <end position="698"/>
    </location>
</feature>
<comment type="similarity">
    <text evidence="2">Belongs to the CLASP family.</text>
</comment>
<dbReference type="PANTHER" id="PTHR21567">
    <property type="entry name" value="CLASP"/>
    <property type="match status" value="1"/>
</dbReference>
<feature type="region of interest" description="Disordered" evidence="8">
    <location>
        <begin position="903"/>
        <end position="935"/>
    </location>
</feature>
<comment type="subunit">
    <text evidence="3">Interacts with microtubules.</text>
</comment>
<evidence type="ECO:0000259" key="9">
    <source>
        <dbReference type="SMART" id="SM01349"/>
    </source>
</evidence>